<dbReference type="EMBL" id="HACG01001584">
    <property type="protein sequence ID" value="CEK48449.1"/>
    <property type="molecule type" value="Transcribed_RNA"/>
</dbReference>
<keyword evidence="1" id="KW-1133">Transmembrane helix</keyword>
<gene>
    <name evidence="2" type="primary">ORF4003</name>
</gene>
<evidence type="ECO:0000313" key="2">
    <source>
        <dbReference type="EMBL" id="CEK48449.1"/>
    </source>
</evidence>
<feature type="transmembrane region" description="Helical" evidence="1">
    <location>
        <begin position="12"/>
        <end position="33"/>
    </location>
</feature>
<name>A0A0B6XX47_9EUPU</name>
<protein>
    <submittedName>
        <fullName evidence="2">Uncharacterized protein</fullName>
    </submittedName>
</protein>
<dbReference type="AlphaFoldDB" id="A0A0B6XX47"/>
<sequence length="85" mass="9731">MWHLMERHSRIWTLSCVVLITGVISAVAGFSIGDSTELITAYKRSAMDLAMMQVYRICDWDKNGVFTKMELQCVQRVISILFTGR</sequence>
<proteinExistence type="predicted"/>
<reference evidence="2" key="1">
    <citation type="submission" date="2014-12" db="EMBL/GenBank/DDBJ databases">
        <title>Insight into the proteome of Arion vulgaris.</title>
        <authorList>
            <person name="Aradska J."/>
            <person name="Bulat T."/>
            <person name="Smidak R."/>
            <person name="Sarate P."/>
            <person name="Gangsoo J."/>
            <person name="Sialana F."/>
            <person name="Bilban M."/>
            <person name="Lubec G."/>
        </authorList>
    </citation>
    <scope>NUCLEOTIDE SEQUENCE</scope>
    <source>
        <tissue evidence="2">Skin</tissue>
    </source>
</reference>
<evidence type="ECO:0000256" key="1">
    <source>
        <dbReference type="SAM" id="Phobius"/>
    </source>
</evidence>
<accession>A0A0B6XX47</accession>
<keyword evidence="1" id="KW-0812">Transmembrane</keyword>
<keyword evidence="1" id="KW-0472">Membrane</keyword>
<organism evidence="2">
    <name type="scientific">Arion vulgaris</name>
    <dbReference type="NCBI Taxonomy" id="1028688"/>
    <lineage>
        <taxon>Eukaryota</taxon>
        <taxon>Metazoa</taxon>
        <taxon>Spiralia</taxon>
        <taxon>Lophotrochozoa</taxon>
        <taxon>Mollusca</taxon>
        <taxon>Gastropoda</taxon>
        <taxon>Heterobranchia</taxon>
        <taxon>Euthyneura</taxon>
        <taxon>Panpulmonata</taxon>
        <taxon>Eupulmonata</taxon>
        <taxon>Stylommatophora</taxon>
        <taxon>Helicina</taxon>
        <taxon>Arionoidea</taxon>
        <taxon>Arionidae</taxon>
        <taxon>Arion</taxon>
    </lineage>
</organism>